<protein>
    <submittedName>
        <fullName evidence="1">Uncharacterized protein</fullName>
    </submittedName>
</protein>
<gene>
    <name evidence="1" type="ORF">NESG_02051</name>
</gene>
<sequence length="175" mass="20291">MLKSTSSMDDDSRDGILILQGLDYEKKYYSNIGMGSHKKLYPGFFRYILRRLVEYNAKKFLSDEACARIITEILLKTEGILVMNKCNSIFKSLDLEVKDTPKSSFIKILTQYGANIEHILRIVDSLKEAERGYKGDRSTTSSYMFLNWMVAALEEYKDSRWNNMIEICRSIMMSS</sequence>
<evidence type="ECO:0000313" key="1">
    <source>
        <dbReference type="EMBL" id="KFG25280.1"/>
    </source>
</evidence>
<dbReference type="Proteomes" id="UP000054524">
    <property type="component" value="Unassembled WGS sequence"/>
</dbReference>
<comment type="caution">
    <text evidence="1">The sequence shown here is derived from an EMBL/GenBank/DDBJ whole genome shotgun (WGS) entry which is preliminary data.</text>
</comment>
<dbReference type="RefSeq" id="XP_052903835.1">
    <property type="nucleotide sequence ID" value="XM_053049664.1"/>
</dbReference>
<dbReference type="AlphaFoldDB" id="A0A086IZG2"/>
<evidence type="ECO:0000313" key="2">
    <source>
        <dbReference type="Proteomes" id="UP000054524"/>
    </source>
</evidence>
<reference evidence="1 2" key="1">
    <citation type="journal article" date="2014" name="Genome Announc.">
        <title>Genome Sequence of the Microsporidian Species Nematocida sp1 Strain ERTm6 (ATCC PRA-372).</title>
        <authorList>
            <person name="Bakowski M.A."/>
            <person name="Priest M."/>
            <person name="Young S."/>
            <person name="Cuomo C.A."/>
            <person name="Troemel E.R."/>
        </authorList>
    </citation>
    <scope>NUCLEOTIDE SEQUENCE [LARGE SCALE GENOMIC DNA]</scope>
    <source>
        <strain evidence="1 2">ERTm6</strain>
    </source>
</reference>
<dbReference type="EMBL" id="AKIJ01000005">
    <property type="protein sequence ID" value="KFG25280.1"/>
    <property type="molecule type" value="Genomic_DNA"/>
</dbReference>
<proteinExistence type="predicted"/>
<accession>A0A086IZG2</accession>
<dbReference type="GeneID" id="77677024"/>
<dbReference type="HOGENOM" id="CLU_1533003_0_0_1"/>
<keyword evidence="2" id="KW-1185">Reference proteome</keyword>
<name>A0A086IZG2_NEMA1</name>
<organism evidence="1 2">
    <name type="scientific">Nematocida ausubeli (strain ATCC PRA-371 / ERTm2)</name>
    <name type="common">Nematode killer fungus</name>
    <dbReference type="NCBI Taxonomy" id="1913371"/>
    <lineage>
        <taxon>Eukaryota</taxon>
        <taxon>Fungi</taxon>
        <taxon>Fungi incertae sedis</taxon>
        <taxon>Microsporidia</taxon>
        <taxon>Nematocida</taxon>
    </lineage>
</organism>